<dbReference type="EMBL" id="FOAG01000009">
    <property type="protein sequence ID" value="SEL86699.1"/>
    <property type="molecule type" value="Genomic_DNA"/>
</dbReference>
<feature type="compositionally biased region" description="Basic and acidic residues" evidence="1">
    <location>
        <begin position="33"/>
        <end position="60"/>
    </location>
</feature>
<sequence>MAKSESQLRFLLRDANDQKTGPKLTASPVNASHVRDPKTGKLHDRRSTEFQKWESRLAAR</sequence>
<evidence type="ECO:0000313" key="2">
    <source>
        <dbReference type="EMBL" id="SEL86699.1"/>
    </source>
</evidence>
<proteinExistence type="predicted"/>
<dbReference type="STRING" id="1287727.SAMN05443999_1093"/>
<dbReference type="RefSeq" id="WP_093037914.1">
    <property type="nucleotide sequence ID" value="NZ_FOAG01000009.1"/>
</dbReference>
<dbReference type="AlphaFoldDB" id="A0A1H7TQD3"/>
<evidence type="ECO:0000313" key="3">
    <source>
        <dbReference type="Proteomes" id="UP000199582"/>
    </source>
</evidence>
<dbReference type="Proteomes" id="UP000199582">
    <property type="component" value="Unassembled WGS sequence"/>
</dbReference>
<evidence type="ECO:0000256" key="1">
    <source>
        <dbReference type="SAM" id="MobiDB-lite"/>
    </source>
</evidence>
<keyword evidence="3" id="KW-1185">Reference proteome</keyword>
<feature type="region of interest" description="Disordered" evidence="1">
    <location>
        <begin position="1"/>
        <end position="60"/>
    </location>
</feature>
<protein>
    <submittedName>
        <fullName evidence="2">Uncharacterized protein</fullName>
    </submittedName>
</protein>
<name>A0A1H7TQD3_9RHOB</name>
<organism evidence="2 3">
    <name type="scientific">Roseovarius azorensis</name>
    <dbReference type="NCBI Taxonomy" id="1287727"/>
    <lineage>
        <taxon>Bacteria</taxon>
        <taxon>Pseudomonadati</taxon>
        <taxon>Pseudomonadota</taxon>
        <taxon>Alphaproteobacteria</taxon>
        <taxon>Rhodobacterales</taxon>
        <taxon>Roseobacteraceae</taxon>
        <taxon>Roseovarius</taxon>
    </lineage>
</organism>
<gene>
    <name evidence="2" type="ORF">SAMN05443999_1093</name>
</gene>
<accession>A0A1H7TQD3</accession>
<reference evidence="2 3" key="1">
    <citation type="submission" date="2016-10" db="EMBL/GenBank/DDBJ databases">
        <authorList>
            <person name="de Groot N.N."/>
        </authorList>
    </citation>
    <scope>NUCLEOTIDE SEQUENCE [LARGE SCALE GENOMIC DNA]</scope>
    <source>
        <strain evidence="2 3">DSM 100674</strain>
    </source>
</reference>